<evidence type="ECO:0000313" key="2">
    <source>
        <dbReference type="Ensembl" id="ENSDCDP00010062038.1"/>
    </source>
</evidence>
<dbReference type="SMART" id="SM00409">
    <property type="entry name" value="IG"/>
    <property type="match status" value="1"/>
</dbReference>
<reference evidence="2 3" key="1">
    <citation type="submission" date="2020-06" db="EMBL/GenBank/DDBJ databases">
        <authorList>
            <consortium name="Wellcome Sanger Institute Data Sharing"/>
        </authorList>
    </citation>
    <scope>NUCLEOTIDE SEQUENCE [LARGE SCALE GENOMIC DNA]</scope>
</reference>
<proteinExistence type="predicted"/>
<sequence>KELFHNLPWMVKLPKFPMKSQLILLEVELDEYEVKEFEKQVKIVTIPEYTADNKSMIISLDVLPSMYEEGSMDFLTQESDDLKIAFEVTEMPPRFINPICDVETPENTSVMFECSLMGIPSPIVSWFKGNMKISHDKKKYIQSSDGDNHFLKVLKVTTQDSGIYTCRAINVVGETLCRASLLVLNPQTFTGKTRGRELTAVSLGKWYLHTTLCNKFVKYCV</sequence>
<dbReference type="InterPro" id="IPR013098">
    <property type="entry name" value="Ig_I-set"/>
</dbReference>
<feature type="domain" description="Ig-like" evidence="1">
    <location>
        <begin position="93"/>
        <end position="177"/>
    </location>
</feature>
<dbReference type="PROSITE" id="PS50835">
    <property type="entry name" value="IG_LIKE"/>
    <property type="match status" value="1"/>
</dbReference>
<reference evidence="2" key="3">
    <citation type="submission" date="2025-09" db="UniProtKB">
        <authorList>
            <consortium name="Ensembl"/>
        </authorList>
    </citation>
    <scope>IDENTIFICATION</scope>
</reference>
<dbReference type="Proteomes" id="UP000694580">
    <property type="component" value="Chromosome 9"/>
</dbReference>
<dbReference type="FunFam" id="2.60.40.10:FF:002576">
    <property type="entry name" value="High Incidence of Males (Increased X chromosome loss)"/>
    <property type="match status" value="1"/>
</dbReference>
<dbReference type="Pfam" id="PF07679">
    <property type="entry name" value="I-set"/>
    <property type="match status" value="1"/>
</dbReference>
<evidence type="ECO:0000313" key="3">
    <source>
        <dbReference type="Proteomes" id="UP000694580"/>
    </source>
</evidence>
<dbReference type="Gene3D" id="2.60.40.10">
    <property type="entry name" value="Immunoglobulins"/>
    <property type="match status" value="1"/>
</dbReference>
<dbReference type="InterPro" id="IPR003599">
    <property type="entry name" value="Ig_sub"/>
</dbReference>
<dbReference type="SMART" id="SM00408">
    <property type="entry name" value="IGc2"/>
    <property type="match status" value="1"/>
</dbReference>
<dbReference type="Ensembl" id="ENSDCDT00010072821.1">
    <property type="protein sequence ID" value="ENSDCDP00010062038.1"/>
    <property type="gene ID" value="ENSDCDG00010034139.1"/>
</dbReference>
<evidence type="ECO:0000259" key="1">
    <source>
        <dbReference type="PROSITE" id="PS50835"/>
    </source>
</evidence>
<dbReference type="AlphaFoldDB" id="A0AAY4EX93"/>
<protein>
    <recommendedName>
        <fullName evidence="1">Ig-like domain-containing protein</fullName>
    </recommendedName>
</protein>
<dbReference type="InterPro" id="IPR003598">
    <property type="entry name" value="Ig_sub2"/>
</dbReference>
<reference evidence="2" key="2">
    <citation type="submission" date="2025-08" db="UniProtKB">
        <authorList>
            <consortium name="Ensembl"/>
        </authorList>
    </citation>
    <scope>IDENTIFICATION</scope>
</reference>
<name>A0AAY4EX93_9TELE</name>
<dbReference type="GeneTree" id="ENSGT01150000286978"/>
<keyword evidence="3" id="KW-1185">Reference proteome</keyword>
<dbReference type="GO" id="GO:0004672">
    <property type="term" value="F:protein kinase activity"/>
    <property type="evidence" value="ECO:0007669"/>
    <property type="project" value="TreeGrafter"/>
</dbReference>
<dbReference type="PANTHER" id="PTHR47633">
    <property type="entry name" value="IMMUNOGLOBULIN"/>
    <property type="match status" value="1"/>
</dbReference>
<dbReference type="PANTHER" id="PTHR47633:SF8">
    <property type="entry name" value="SPEG NEIGHBOR PROTEIN"/>
    <property type="match status" value="1"/>
</dbReference>
<dbReference type="InterPro" id="IPR036179">
    <property type="entry name" value="Ig-like_dom_sf"/>
</dbReference>
<dbReference type="InterPro" id="IPR013783">
    <property type="entry name" value="Ig-like_fold"/>
</dbReference>
<organism evidence="2 3">
    <name type="scientific">Denticeps clupeoides</name>
    <name type="common">denticle herring</name>
    <dbReference type="NCBI Taxonomy" id="299321"/>
    <lineage>
        <taxon>Eukaryota</taxon>
        <taxon>Metazoa</taxon>
        <taxon>Chordata</taxon>
        <taxon>Craniata</taxon>
        <taxon>Vertebrata</taxon>
        <taxon>Euteleostomi</taxon>
        <taxon>Actinopterygii</taxon>
        <taxon>Neopterygii</taxon>
        <taxon>Teleostei</taxon>
        <taxon>Clupei</taxon>
        <taxon>Clupeiformes</taxon>
        <taxon>Denticipitoidei</taxon>
        <taxon>Denticipitidae</taxon>
        <taxon>Denticeps</taxon>
    </lineage>
</organism>
<dbReference type="SUPFAM" id="SSF48726">
    <property type="entry name" value="Immunoglobulin"/>
    <property type="match status" value="1"/>
</dbReference>
<dbReference type="InterPro" id="IPR007110">
    <property type="entry name" value="Ig-like_dom"/>
</dbReference>
<accession>A0AAY4EX93</accession>